<reference evidence="1 2" key="1">
    <citation type="submission" date="2023-11" db="EMBL/GenBank/DDBJ databases">
        <title>An acidophilic fungus is an integral part of prey digestion in a carnivorous sundew plant.</title>
        <authorList>
            <person name="Tsai I.J."/>
        </authorList>
    </citation>
    <scope>NUCLEOTIDE SEQUENCE [LARGE SCALE GENOMIC DNA]</scope>
    <source>
        <strain evidence="1">169a</strain>
    </source>
</reference>
<dbReference type="InterPro" id="IPR050819">
    <property type="entry name" value="Tripeptidyl-peptidase_I"/>
</dbReference>
<dbReference type="Gene3D" id="3.40.50.200">
    <property type="entry name" value="Peptidase S8/S53 domain"/>
    <property type="match status" value="1"/>
</dbReference>
<dbReference type="SUPFAM" id="SSF52743">
    <property type="entry name" value="Subtilisin-like"/>
    <property type="match status" value="1"/>
</dbReference>
<dbReference type="GO" id="GO:0008240">
    <property type="term" value="F:tripeptidyl-peptidase activity"/>
    <property type="evidence" value="ECO:0007669"/>
    <property type="project" value="TreeGrafter"/>
</dbReference>
<protein>
    <recommendedName>
        <fullName evidence="3">Peptidase S8/S53 domain-containing protein</fullName>
    </recommendedName>
</protein>
<evidence type="ECO:0000313" key="2">
    <source>
        <dbReference type="Proteomes" id="UP001303373"/>
    </source>
</evidence>
<dbReference type="PANTHER" id="PTHR14218:SF19">
    <property type="entry name" value="SERINE PROTEASE AORO, PUTATIVE (AFU_ORTHOLOGUE AFUA_6G10250)-RELATED"/>
    <property type="match status" value="1"/>
</dbReference>
<dbReference type="Proteomes" id="UP001303373">
    <property type="component" value="Chromosome 1"/>
</dbReference>
<keyword evidence="2" id="KW-1185">Reference proteome</keyword>
<name>A0AAQ3LZV7_9PEZI</name>
<gene>
    <name evidence="1" type="ORF">R9X50_00097500</name>
</gene>
<dbReference type="GO" id="GO:0006508">
    <property type="term" value="P:proteolysis"/>
    <property type="evidence" value="ECO:0007669"/>
    <property type="project" value="InterPro"/>
</dbReference>
<accession>A0AAQ3LZV7</accession>
<sequence>MYLDGDSAIYGGTSMSCPILAIINRIVEERLAIGKVPIAFLNPSSYSDPSMLTDITKGHNDGCGTKGFNTAKVCILAAVMGPNRKKVTQNYASFFSASMKEAQTNVHDAMVLENPGDGIKLAVATGIYINML</sequence>
<organism evidence="1 2">
    <name type="scientific">Acrodontium crateriforme</name>
    <dbReference type="NCBI Taxonomy" id="150365"/>
    <lineage>
        <taxon>Eukaryota</taxon>
        <taxon>Fungi</taxon>
        <taxon>Dikarya</taxon>
        <taxon>Ascomycota</taxon>
        <taxon>Pezizomycotina</taxon>
        <taxon>Dothideomycetes</taxon>
        <taxon>Dothideomycetidae</taxon>
        <taxon>Mycosphaerellales</taxon>
        <taxon>Teratosphaeriaceae</taxon>
        <taxon>Acrodontium</taxon>
    </lineage>
</organism>
<dbReference type="PANTHER" id="PTHR14218">
    <property type="entry name" value="PROTEASE S8 TRIPEPTIDYL PEPTIDASE I CLN2"/>
    <property type="match status" value="1"/>
</dbReference>
<evidence type="ECO:0000313" key="1">
    <source>
        <dbReference type="EMBL" id="WPG98189.1"/>
    </source>
</evidence>
<dbReference type="InterPro" id="IPR036852">
    <property type="entry name" value="Peptidase_S8/S53_dom_sf"/>
</dbReference>
<dbReference type="GO" id="GO:0004252">
    <property type="term" value="F:serine-type endopeptidase activity"/>
    <property type="evidence" value="ECO:0007669"/>
    <property type="project" value="InterPro"/>
</dbReference>
<proteinExistence type="predicted"/>
<evidence type="ECO:0008006" key="3">
    <source>
        <dbReference type="Google" id="ProtNLM"/>
    </source>
</evidence>
<dbReference type="AlphaFoldDB" id="A0AAQ3LZV7"/>
<dbReference type="EMBL" id="CP138580">
    <property type="protein sequence ID" value="WPG98189.1"/>
    <property type="molecule type" value="Genomic_DNA"/>
</dbReference>